<evidence type="ECO:0000313" key="2">
    <source>
        <dbReference type="Proteomes" id="UP000243459"/>
    </source>
</evidence>
<dbReference type="EMBL" id="CM007385">
    <property type="protein sequence ID" value="ONK68319.1"/>
    <property type="molecule type" value="Genomic_DNA"/>
</dbReference>
<protein>
    <submittedName>
        <fullName evidence="1">Uncharacterized protein</fullName>
    </submittedName>
</protein>
<organism evidence="1 2">
    <name type="scientific">Asparagus officinalis</name>
    <name type="common">Garden asparagus</name>
    <dbReference type="NCBI Taxonomy" id="4686"/>
    <lineage>
        <taxon>Eukaryota</taxon>
        <taxon>Viridiplantae</taxon>
        <taxon>Streptophyta</taxon>
        <taxon>Embryophyta</taxon>
        <taxon>Tracheophyta</taxon>
        <taxon>Spermatophyta</taxon>
        <taxon>Magnoliopsida</taxon>
        <taxon>Liliopsida</taxon>
        <taxon>Asparagales</taxon>
        <taxon>Asparagaceae</taxon>
        <taxon>Asparagoideae</taxon>
        <taxon>Asparagus</taxon>
    </lineage>
</organism>
<reference evidence="2" key="1">
    <citation type="journal article" date="2017" name="Nat. Commun.">
        <title>The asparagus genome sheds light on the origin and evolution of a young Y chromosome.</title>
        <authorList>
            <person name="Harkess A."/>
            <person name="Zhou J."/>
            <person name="Xu C."/>
            <person name="Bowers J.E."/>
            <person name="Van der Hulst R."/>
            <person name="Ayyampalayam S."/>
            <person name="Mercati F."/>
            <person name="Riccardi P."/>
            <person name="McKain M.R."/>
            <person name="Kakrana A."/>
            <person name="Tang H."/>
            <person name="Ray J."/>
            <person name="Groenendijk J."/>
            <person name="Arikit S."/>
            <person name="Mathioni S.M."/>
            <person name="Nakano M."/>
            <person name="Shan H."/>
            <person name="Telgmann-Rauber A."/>
            <person name="Kanno A."/>
            <person name="Yue Z."/>
            <person name="Chen H."/>
            <person name="Li W."/>
            <person name="Chen Y."/>
            <person name="Xu X."/>
            <person name="Zhang Y."/>
            <person name="Luo S."/>
            <person name="Chen H."/>
            <person name="Gao J."/>
            <person name="Mao Z."/>
            <person name="Pires J.C."/>
            <person name="Luo M."/>
            <person name="Kudrna D."/>
            <person name="Wing R.A."/>
            <person name="Meyers B.C."/>
            <person name="Yi K."/>
            <person name="Kong H."/>
            <person name="Lavrijsen P."/>
            <person name="Sunseri F."/>
            <person name="Falavigna A."/>
            <person name="Ye Y."/>
            <person name="Leebens-Mack J.H."/>
            <person name="Chen G."/>
        </authorList>
    </citation>
    <scope>NUCLEOTIDE SEQUENCE [LARGE SCALE GENOMIC DNA]</scope>
    <source>
        <strain evidence="2">cv. DH0086</strain>
    </source>
</reference>
<dbReference type="Proteomes" id="UP000243459">
    <property type="component" value="Chromosome 5"/>
</dbReference>
<accession>A0A5P1EUB5</accession>
<dbReference type="Gramene" id="ONK68319">
    <property type="protein sequence ID" value="ONK68319"/>
    <property type="gene ID" value="A4U43_C05F10130"/>
</dbReference>
<proteinExistence type="predicted"/>
<name>A0A5P1EUB5_ASPOF</name>
<evidence type="ECO:0000313" key="1">
    <source>
        <dbReference type="EMBL" id="ONK68319.1"/>
    </source>
</evidence>
<keyword evidence="2" id="KW-1185">Reference proteome</keyword>
<gene>
    <name evidence="1" type="ORF">A4U43_C05F10130</name>
</gene>
<sequence length="207" mass="23123">MAPTVPKLELEDALIPRIHRIPKSLTLIHHPQIPSPLETLSQNLTDERRRLRHFITCFSGDHPSLTSSSALSLTSTLSNANKRMKPTFCSSDLRRVASVDPGDVLLIRDTHTHLVGNPLHSSVDAKLQAICQTLESSRKKKVSIESKPEPVVSSPTVETEESYSSYSVVTGTTSFSVLEIEILDFNEVPWDDADDFVLRKYPTYEID</sequence>
<dbReference type="AlphaFoldDB" id="A0A5P1EUB5"/>